<organism evidence="1">
    <name type="scientific">marine sediment metagenome</name>
    <dbReference type="NCBI Taxonomy" id="412755"/>
    <lineage>
        <taxon>unclassified sequences</taxon>
        <taxon>metagenomes</taxon>
        <taxon>ecological metagenomes</taxon>
    </lineage>
</organism>
<sequence>TGHPIVPLVNLLKEACIKNYGEYVHWGATTQDIMDTGNILQVKKAKN</sequence>
<dbReference type="Gene3D" id="1.20.200.10">
    <property type="entry name" value="Fumarase/aspartase (Central domain)"/>
    <property type="match status" value="1"/>
</dbReference>
<dbReference type="EMBL" id="BARW01009119">
    <property type="protein sequence ID" value="GAI76428.1"/>
    <property type="molecule type" value="Genomic_DNA"/>
</dbReference>
<dbReference type="GO" id="GO:0003824">
    <property type="term" value="F:catalytic activity"/>
    <property type="evidence" value="ECO:0007669"/>
    <property type="project" value="InterPro"/>
</dbReference>
<gene>
    <name evidence="1" type="ORF">S12H4_18460</name>
</gene>
<dbReference type="AlphaFoldDB" id="X1R792"/>
<reference evidence="1" key="1">
    <citation type="journal article" date="2014" name="Front. Microbiol.">
        <title>High frequency of phylogenetically diverse reductive dehalogenase-homologous genes in deep subseafloor sedimentary metagenomes.</title>
        <authorList>
            <person name="Kawai M."/>
            <person name="Futagami T."/>
            <person name="Toyoda A."/>
            <person name="Takaki Y."/>
            <person name="Nishi S."/>
            <person name="Hori S."/>
            <person name="Arai W."/>
            <person name="Tsubouchi T."/>
            <person name="Morono Y."/>
            <person name="Uchiyama I."/>
            <person name="Ito T."/>
            <person name="Fujiyama A."/>
            <person name="Inagaki F."/>
            <person name="Takami H."/>
        </authorList>
    </citation>
    <scope>NUCLEOTIDE SEQUENCE</scope>
    <source>
        <strain evidence="1">Expedition CK06-06</strain>
    </source>
</reference>
<dbReference type="SUPFAM" id="SSF48557">
    <property type="entry name" value="L-aspartase-like"/>
    <property type="match status" value="1"/>
</dbReference>
<feature type="non-terminal residue" evidence="1">
    <location>
        <position position="1"/>
    </location>
</feature>
<dbReference type="InterPro" id="IPR008948">
    <property type="entry name" value="L-Aspartase-like"/>
</dbReference>
<evidence type="ECO:0000313" key="1">
    <source>
        <dbReference type="EMBL" id="GAI76428.1"/>
    </source>
</evidence>
<protein>
    <recommendedName>
        <fullName evidence="2">Fumarate lyase N-terminal domain-containing protein</fullName>
    </recommendedName>
</protein>
<proteinExistence type="predicted"/>
<accession>X1R792</accession>
<evidence type="ECO:0008006" key="2">
    <source>
        <dbReference type="Google" id="ProtNLM"/>
    </source>
</evidence>
<name>X1R792_9ZZZZ</name>
<comment type="caution">
    <text evidence="1">The sequence shown here is derived from an EMBL/GenBank/DDBJ whole genome shotgun (WGS) entry which is preliminary data.</text>
</comment>